<dbReference type="CDD" id="cd00210">
    <property type="entry name" value="PTS_IIA_glc"/>
    <property type="match status" value="1"/>
</dbReference>
<dbReference type="HOGENOM" id="CLU_012312_2_4_6"/>
<evidence type="ECO:0000313" key="17">
    <source>
        <dbReference type="Proteomes" id="UP000001410"/>
    </source>
</evidence>
<dbReference type="STRING" id="199310.c4644"/>
<dbReference type="GO" id="GO:0005886">
    <property type="term" value="C:plasma membrane"/>
    <property type="evidence" value="ECO:0007669"/>
    <property type="project" value="UniProtKB-SubCell"/>
</dbReference>
<dbReference type="SMR" id="A0A0H2VF75"/>
<feature type="transmembrane region" description="Helical" evidence="12">
    <location>
        <begin position="166"/>
        <end position="185"/>
    </location>
</feature>
<dbReference type="AlphaFoldDB" id="A0A0H2VF75"/>
<protein>
    <submittedName>
        <fullName evidence="16">PTS system, beta-glucoside-specific IIABC component</fullName>
    </submittedName>
</protein>
<dbReference type="InterPro" id="IPR011055">
    <property type="entry name" value="Dup_hybrid_motif"/>
</dbReference>
<evidence type="ECO:0000256" key="2">
    <source>
        <dbReference type="ARBA" id="ARBA00022448"/>
    </source>
</evidence>
<keyword evidence="10 12" id="KW-0472">Membrane</keyword>
<accession>A0A0H2VF75</accession>
<dbReference type="Gene3D" id="2.70.70.10">
    <property type="entry name" value="Glucose Permease (Domain IIA)"/>
    <property type="match status" value="1"/>
</dbReference>
<dbReference type="EMBL" id="AE014075">
    <property type="protein sequence ID" value="AAN83076.1"/>
    <property type="molecule type" value="Genomic_DNA"/>
</dbReference>
<evidence type="ECO:0000256" key="1">
    <source>
        <dbReference type="ARBA" id="ARBA00004429"/>
    </source>
</evidence>
<dbReference type="eggNOG" id="COG2190">
    <property type="taxonomic scope" value="Bacteria"/>
</dbReference>
<dbReference type="GO" id="GO:0008982">
    <property type="term" value="F:protein-N(PI)-phosphohistidine-sugar phosphotransferase activity"/>
    <property type="evidence" value="ECO:0007669"/>
    <property type="project" value="InterPro"/>
</dbReference>
<keyword evidence="8" id="KW-0418">Kinase</keyword>
<dbReference type="PROSITE" id="PS01035">
    <property type="entry name" value="PTS_EIIB_TYPE_1_CYS"/>
    <property type="match status" value="1"/>
</dbReference>
<dbReference type="InterPro" id="IPR001127">
    <property type="entry name" value="PTS_EIIA_1_perm"/>
</dbReference>
<dbReference type="Pfam" id="PF02378">
    <property type="entry name" value="PTS_EIIC"/>
    <property type="match status" value="1"/>
</dbReference>
<dbReference type="NCBIfam" id="TIGR00830">
    <property type="entry name" value="PTBA"/>
    <property type="match status" value="1"/>
</dbReference>
<gene>
    <name evidence="16" type="primary">bglF</name>
    <name evidence="16" type="ordered locus">c4644</name>
</gene>
<evidence type="ECO:0000256" key="5">
    <source>
        <dbReference type="ARBA" id="ARBA00022679"/>
    </source>
</evidence>
<evidence type="ECO:0000256" key="11">
    <source>
        <dbReference type="PROSITE-ProRule" id="PRU00421"/>
    </source>
</evidence>
<feature type="transmembrane region" description="Helical" evidence="12">
    <location>
        <begin position="406"/>
        <end position="425"/>
    </location>
</feature>
<dbReference type="NCBIfam" id="TIGR00852">
    <property type="entry name" value="pts-Glc"/>
    <property type="match status" value="1"/>
</dbReference>
<evidence type="ECO:0000259" key="15">
    <source>
        <dbReference type="PROSITE" id="PS51103"/>
    </source>
</evidence>
<dbReference type="NCBIfam" id="TIGR01995">
    <property type="entry name" value="PTS-II-ABC-beta"/>
    <property type="match status" value="1"/>
</dbReference>
<dbReference type="InterPro" id="IPR050558">
    <property type="entry name" value="PTS_Sugar-Specific_Components"/>
</dbReference>
<keyword evidence="9 12" id="KW-1133">Transmembrane helix</keyword>
<dbReference type="KEGG" id="ecc:c4644"/>
<dbReference type="Pfam" id="PF00358">
    <property type="entry name" value="PTS_EIIA_1"/>
    <property type="match status" value="1"/>
</dbReference>
<dbReference type="FunFam" id="2.70.70.10:FF:000001">
    <property type="entry name" value="PTS system glucose-specific IIA component"/>
    <property type="match status" value="1"/>
</dbReference>
<feature type="domain" description="PTS EIIB type-1" evidence="14">
    <location>
        <begin position="27"/>
        <end position="109"/>
    </location>
</feature>
<evidence type="ECO:0000313" key="16">
    <source>
        <dbReference type="EMBL" id="AAN83076.1"/>
    </source>
</evidence>
<dbReference type="InterPro" id="IPR036878">
    <property type="entry name" value="Glu_permease_IIB"/>
</dbReference>
<evidence type="ECO:0000256" key="3">
    <source>
        <dbReference type="ARBA" id="ARBA00022475"/>
    </source>
</evidence>
<evidence type="ECO:0000256" key="4">
    <source>
        <dbReference type="ARBA" id="ARBA00022597"/>
    </source>
</evidence>
<dbReference type="Gene3D" id="3.30.1360.60">
    <property type="entry name" value="Glucose permease domain IIB"/>
    <property type="match status" value="1"/>
</dbReference>
<comment type="subcellular location">
    <subcellularLocation>
        <location evidence="1">Cell inner membrane</location>
        <topology evidence="1">Multi-pass membrane protein</topology>
    </subcellularLocation>
</comment>
<dbReference type="Proteomes" id="UP000001410">
    <property type="component" value="Chromosome"/>
</dbReference>
<dbReference type="PROSITE" id="PS51093">
    <property type="entry name" value="PTS_EIIA_TYPE_1"/>
    <property type="match status" value="1"/>
</dbReference>
<evidence type="ECO:0000256" key="7">
    <source>
        <dbReference type="ARBA" id="ARBA00022692"/>
    </source>
</evidence>
<dbReference type="PROSITE" id="PS00371">
    <property type="entry name" value="PTS_EIIA_TYPE_1_HIS"/>
    <property type="match status" value="1"/>
</dbReference>
<evidence type="ECO:0000256" key="9">
    <source>
        <dbReference type="ARBA" id="ARBA00022989"/>
    </source>
</evidence>
<dbReference type="PANTHER" id="PTHR30175:SF1">
    <property type="entry name" value="PTS SYSTEM ARBUTIN-, CELLOBIOSE-, AND SALICIN-SPECIFIC EIIBC COMPONENT-RELATED"/>
    <property type="match status" value="1"/>
</dbReference>
<feature type="transmembrane region" description="Helical" evidence="12">
    <location>
        <begin position="125"/>
        <end position="146"/>
    </location>
</feature>
<name>A0A0H2VF75_ECOL6</name>
<evidence type="ECO:0000259" key="13">
    <source>
        <dbReference type="PROSITE" id="PS51093"/>
    </source>
</evidence>
<dbReference type="Pfam" id="PF00367">
    <property type="entry name" value="PTS_EIIB"/>
    <property type="match status" value="1"/>
</dbReference>
<dbReference type="GO" id="GO:0015771">
    <property type="term" value="P:trehalose transport"/>
    <property type="evidence" value="ECO:0007669"/>
    <property type="project" value="TreeGrafter"/>
</dbReference>
<dbReference type="SUPFAM" id="SSF55604">
    <property type="entry name" value="Glucose permease domain IIB"/>
    <property type="match status" value="1"/>
</dbReference>
<evidence type="ECO:0000256" key="10">
    <source>
        <dbReference type="ARBA" id="ARBA00023136"/>
    </source>
</evidence>
<feature type="transmembrane region" description="Helical" evidence="12">
    <location>
        <begin position="351"/>
        <end position="372"/>
    </location>
</feature>
<evidence type="ECO:0000256" key="8">
    <source>
        <dbReference type="ARBA" id="ARBA00022777"/>
    </source>
</evidence>
<dbReference type="eggNOG" id="COG1264">
    <property type="taxonomic scope" value="Bacteria"/>
</dbReference>
<dbReference type="NCBIfam" id="NF007335">
    <property type="entry name" value="PRK09824.1"/>
    <property type="match status" value="1"/>
</dbReference>
<feature type="transmembrane region" description="Helical" evidence="12">
    <location>
        <begin position="267"/>
        <end position="288"/>
    </location>
</feature>
<dbReference type="InterPro" id="IPR018113">
    <property type="entry name" value="PTrfase_EIIB_Cys"/>
</dbReference>
<evidence type="ECO:0000259" key="14">
    <source>
        <dbReference type="PROSITE" id="PS51098"/>
    </source>
</evidence>
<keyword evidence="2" id="KW-0813">Transport</keyword>
<dbReference type="GO" id="GO:0090589">
    <property type="term" value="F:protein-phosphocysteine-trehalose phosphotransferase system transporter activity"/>
    <property type="evidence" value="ECO:0007669"/>
    <property type="project" value="TreeGrafter"/>
</dbReference>
<dbReference type="NCBIfam" id="TIGR00826">
    <property type="entry name" value="EIIB_glc"/>
    <property type="match status" value="1"/>
</dbReference>
<feature type="transmembrane region" description="Helical" evidence="12">
    <location>
        <begin position="455"/>
        <end position="477"/>
    </location>
</feature>
<dbReference type="PROSITE" id="PS51103">
    <property type="entry name" value="PTS_EIIC_TYPE_1"/>
    <property type="match status" value="1"/>
</dbReference>
<keyword evidence="17" id="KW-1185">Reference proteome</keyword>
<feature type="domain" description="PTS EIIA type-1" evidence="13">
    <location>
        <begin position="519"/>
        <end position="623"/>
    </location>
</feature>
<dbReference type="InterPro" id="IPR004719">
    <property type="entry name" value="PTS_maltose/Glc_sub_IIC"/>
</dbReference>
<dbReference type="InterPro" id="IPR001996">
    <property type="entry name" value="PTS_IIB_1"/>
</dbReference>
<feature type="transmembrane region" description="Helical" evidence="12">
    <location>
        <begin position="235"/>
        <end position="255"/>
    </location>
</feature>
<organism evidence="16 17">
    <name type="scientific">Escherichia coli O6:H1 (strain CFT073 / ATCC 700928 / UPEC)</name>
    <dbReference type="NCBI Taxonomy" id="199310"/>
    <lineage>
        <taxon>Bacteria</taxon>
        <taxon>Pseudomonadati</taxon>
        <taxon>Pseudomonadota</taxon>
        <taxon>Gammaproteobacteria</taxon>
        <taxon>Enterobacterales</taxon>
        <taxon>Enterobacteriaceae</taxon>
        <taxon>Escherichia</taxon>
    </lineage>
</organism>
<feature type="domain" description="PTS EIIC type-1" evidence="15">
    <location>
        <begin position="127"/>
        <end position="490"/>
    </location>
</feature>
<dbReference type="SUPFAM" id="SSF51261">
    <property type="entry name" value="Duplicated hybrid motif"/>
    <property type="match status" value="1"/>
</dbReference>
<proteinExistence type="predicted"/>
<keyword evidence="5" id="KW-0808">Transferase</keyword>
<keyword evidence="4" id="KW-0762">Sugar transport</keyword>
<dbReference type="PANTHER" id="PTHR30175">
    <property type="entry name" value="PHOSPHOTRANSFERASE SYSTEM TRANSPORT PROTEIN"/>
    <property type="match status" value="1"/>
</dbReference>
<evidence type="ECO:0000256" key="6">
    <source>
        <dbReference type="ARBA" id="ARBA00022683"/>
    </source>
</evidence>
<feature type="transmembrane region" description="Helical" evidence="12">
    <location>
        <begin position="294"/>
        <end position="314"/>
    </location>
</feature>
<feature type="transmembrane region" description="Helical" evidence="12">
    <location>
        <begin position="321"/>
        <end position="339"/>
    </location>
</feature>
<keyword evidence="7 12" id="KW-0812">Transmembrane</keyword>
<dbReference type="CDD" id="cd00212">
    <property type="entry name" value="PTS_IIB_glc"/>
    <property type="match status" value="1"/>
</dbReference>
<dbReference type="InterPro" id="IPR013013">
    <property type="entry name" value="PTS_EIIC_1"/>
</dbReference>
<sequence>MLDSRQAVFFRFFFGVLPQSGRGQVMTELARTIVAGVGGADNIVSLMHCATRLRFKLKDESKAQAEVLKKTPGIIMVVESGGQFQVVIGNHVADVFLAVNSVAGLGEKAQQAPENDDKGNLLNRFVYVISGIFTPLIGLMAATGILKGMLALALTFQWTTEQSGTYLILFSASDALFWFFPIILGYTAGKRFSGNPFTAMVIGGALVHPLILTAFENGQKVDALGLDFLGIPVTLLNYSSSVIPIIFSAWLCSILERRLNAWLPSAIKNFFTPLLCLMVITPITFLLVGPLSTWISELIAAGYLWLYQAVPAFAGAVMGGFWQIFVMFGLHWGLIPLIINNFTVLGYDTMIPLLMPAIMAQVGAALGVFLCERDAQKKVVAGSAALTGLFGITEPAVYGVNLPRKYPFVIACISGALGATIIGYAQTKVYSFGLPGIFTFMQTIPSTGIDFTVWASVIGGVIAIGCAFVGTVMLHFITAKRQSAQVAQQEKTPEVITPEQGGICSPMTGEIVPLIHVADTTFASGLLGKGIAIMPSVGEVRSPVAGRIASLFATLHAIGIESDDGVEILIHVGIDTVKLDGKFFSAHVNVGDKVNTGDRLISFDIPAIREAGFDLTTPVLISNSDDFTDVLPHGTAQINAGEPLLSIIR</sequence>
<reference evidence="16 17" key="1">
    <citation type="journal article" date="2002" name="Proc. Natl. Acad. Sci. U.S.A.">
        <title>Extensive mosaic structure revealed by the complete genome sequence of uropathogenic Escherichia coli.</title>
        <authorList>
            <person name="Welch R.A."/>
            <person name="Burland V."/>
            <person name="Plunkett G.III."/>
            <person name="Redford P."/>
            <person name="Roesch P."/>
            <person name="Rasko D."/>
            <person name="Buckles E.L."/>
            <person name="Liou S.R."/>
            <person name="Boutin A."/>
            <person name="Hackett J."/>
            <person name="Stroud D."/>
            <person name="Mayhew G.F."/>
            <person name="Rose D.J."/>
            <person name="Zhou S."/>
            <person name="Schwartz D.C."/>
            <person name="Perna N.T."/>
            <person name="Mobley H.L."/>
            <person name="Donnenberg M.S."/>
            <person name="Blattner F.R."/>
        </authorList>
    </citation>
    <scope>NUCLEOTIDE SEQUENCE [LARGE SCALE GENOMIC DNA]</scope>
    <source>
        <strain evidence="17">CFT073 / ATCC 700928 / UPEC</strain>
    </source>
</reference>
<keyword evidence="6" id="KW-0598">Phosphotransferase system</keyword>
<dbReference type="InterPro" id="IPR003352">
    <property type="entry name" value="PTS_EIIC"/>
</dbReference>
<feature type="transmembrane region" description="Helical" evidence="12">
    <location>
        <begin position="197"/>
        <end position="215"/>
    </location>
</feature>
<keyword evidence="3" id="KW-1003">Cell membrane</keyword>
<dbReference type="GO" id="GO:0009401">
    <property type="term" value="P:phosphoenolpyruvate-dependent sugar phosphotransferase system"/>
    <property type="evidence" value="ECO:0007669"/>
    <property type="project" value="UniProtKB-KW"/>
</dbReference>
<feature type="active site" description="Phosphocysteine intermediate; for EIIB activity" evidence="11">
    <location>
        <position position="49"/>
    </location>
</feature>
<dbReference type="FunFam" id="3.30.1360.60:FF:000001">
    <property type="entry name" value="PTS system glucose-specific IIBC component PtsG"/>
    <property type="match status" value="1"/>
</dbReference>
<dbReference type="PROSITE" id="PS51098">
    <property type="entry name" value="PTS_EIIB_TYPE_1"/>
    <property type="match status" value="1"/>
</dbReference>
<dbReference type="GO" id="GO:0016301">
    <property type="term" value="F:kinase activity"/>
    <property type="evidence" value="ECO:0007669"/>
    <property type="project" value="UniProtKB-KW"/>
</dbReference>
<dbReference type="eggNOG" id="COG1263">
    <property type="taxonomic scope" value="Bacteria"/>
</dbReference>
<evidence type="ECO:0000256" key="12">
    <source>
        <dbReference type="SAM" id="Phobius"/>
    </source>
</evidence>
<dbReference type="InterPro" id="IPR011297">
    <property type="entry name" value="PTS_IIABC_b_glu"/>
</dbReference>